<dbReference type="AlphaFoldDB" id="A0AAD5WVT5"/>
<feature type="non-terminal residue" evidence="1">
    <location>
        <position position="264"/>
    </location>
</feature>
<evidence type="ECO:0000313" key="1">
    <source>
        <dbReference type="EMBL" id="KAJ3025988.1"/>
    </source>
</evidence>
<comment type="caution">
    <text evidence="1">The sequence shown here is derived from an EMBL/GenBank/DDBJ whole genome shotgun (WGS) entry which is preliminary data.</text>
</comment>
<proteinExistence type="predicted"/>
<reference evidence="1" key="1">
    <citation type="submission" date="2020-05" db="EMBL/GenBank/DDBJ databases">
        <title>Phylogenomic resolution of chytrid fungi.</title>
        <authorList>
            <person name="Stajich J.E."/>
            <person name="Amses K."/>
            <person name="Simmons R."/>
            <person name="Seto K."/>
            <person name="Myers J."/>
            <person name="Bonds A."/>
            <person name="Quandt C.A."/>
            <person name="Barry K."/>
            <person name="Liu P."/>
            <person name="Grigoriev I."/>
            <person name="Longcore J.E."/>
            <person name="James T.Y."/>
        </authorList>
    </citation>
    <scope>NUCLEOTIDE SEQUENCE</scope>
    <source>
        <strain evidence="1">JEL0318</strain>
    </source>
</reference>
<dbReference type="EMBL" id="JADGJD010003066">
    <property type="protein sequence ID" value="KAJ3025988.1"/>
    <property type="molecule type" value="Genomic_DNA"/>
</dbReference>
<keyword evidence="2" id="KW-1185">Reference proteome</keyword>
<dbReference type="Pfam" id="PF26280">
    <property type="entry name" value="Ig_TRAPPC9-Trs120_2nd"/>
    <property type="match status" value="1"/>
</dbReference>
<sequence>TTFPLTLENISTVPINFLTISFAETYNTQPAPTTNARVESPETVYERDVYERGVRVMWLEKGGEETREVDNGNGGIRGEVKSERVEIEILPGERREVSVGVFGKVGSTGGTITLEYGYIPPEDPTLENSDPDPNFYTRRLLVPLVLTVQPALQAMNMDVLLYPASLASSQSSNSTDERALQSRNLSVEEMMVEPGGGEGFVGGLIGSGAGVAEEEAREWSLFTFDLRNGWGHAFEVFIEVFNDPERDEATDFTRTVIHAGVTKR</sequence>
<feature type="non-terminal residue" evidence="1">
    <location>
        <position position="1"/>
    </location>
</feature>
<name>A0AAD5WVT5_9FUNG</name>
<accession>A0AAD5WVT5</accession>
<protein>
    <submittedName>
        <fullName evidence="1">Uncharacterized protein</fullName>
    </submittedName>
</protein>
<evidence type="ECO:0000313" key="2">
    <source>
        <dbReference type="Proteomes" id="UP001212841"/>
    </source>
</evidence>
<gene>
    <name evidence="1" type="ORF">HK097_006548</name>
</gene>
<dbReference type="Proteomes" id="UP001212841">
    <property type="component" value="Unassembled WGS sequence"/>
</dbReference>
<organism evidence="1 2">
    <name type="scientific">Rhizophlyctis rosea</name>
    <dbReference type="NCBI Taxonomy" id="64517"/>
    <lineage>
        <taxon>Eukaryota</taxon>
        <taxon>Fungi</taxon>
        <taxon>Fungi incertae sedis</taxon>
        <taxon>Chytridiomycota</taxon>
        <taxon>Chytridiomycota incertae sedis</taxon>
        <taxon>Chytridiomycetes</taxon>
        <taxon>Rhizophlyctidales</taxon>
        <taxon>Rhizophlyctidaceae</taxon>
        <taxon>Rhizophlyctis</taxon>
    </lineage>
</organism>